<dbReference type="InterPro" id="IPR013087">
    <property type="entry name" value="Znf_C2H2_type"/>
</dbReference>
<proteinExistence type="predicted"/>
<protein>
    <submittedName>
        <fullName evidence="3">C2H2 finger domain-containing protein</fullName>
    </submittedName>
</protein>
<dbReference type="SMART" id="SM00355">
    <property type="entry name" value="ZnF_C2H2"/>
    <property type="match status" value="2"/>
</dbReference>
<dbReference type="InterPro" id="IPR059095">
    <property type="entry name" value="Znf_C2H2_17_2nd"/>
</dbReference>
<keyword evidence="4" id="KW-1185">Reference proteome</keyword>
<feature type="region of interest" description="Disordered" evidence="1">
    <location>
        <begin position="257"/>
        <end position="285"/>
    </location>
</feature>
<feature type="domain" description="C2H2-type" evidence="2">
    <location>
        <begin position="400"/>
        <end position="426"/>
    </location>
</feature>
<feature type="compositionally biased region" description="Low complexity" evidence="1">
    <location>
        <begin position="265"/>
        <end position="282"/>
    </location>
</feature>
<dbReference type="EMBL" id="AZHF01000003">
    <property type="protein sequence ID" value="OAA78243.1"/>
    <property type="molecule type" value="Genomic_DNA"/>
</dbReference>
<evidence type="ECO:0000313" key="3">
    <source>
        <dbReference type="EMBL" id="OAA78243.1"/>
    </source>
</evidence>
<evidence type="ECO:0000256" key="1">
    <source>
        <dbReference type="SAM" id="MobiDB-lite"/>
    </source>
</evidence>
<feature type="region of interest" description="Disordered" evidence="1">
    <location>
        <begin position="469"/>
        <end position="519"/>
    </location>
</feature>
<feature type="region of interest" description="Disordered" evidence="1">
    <location>
        <begin position="567"/>
        <end position="589"/>
    </location>
</feature>
<name>A0A162K7Y9_CORDF</name>
<organism evidence="3 4">
    <name type="scientific">Akanthomyces lecanii RCEF 1005</name>
    <dbReference type="NCBI Taxonomy" id="1081108"/>
    <lineage>
        <taxon>Eukaryota</taxon>
        <taxon>Fungi</taxon>
        <taxon>Dikarya</taxon>
        <taxon>Ascomycota</taxon>
        <taxon>Pezizomycotina</taxon>
        <taxon>Sordariomycetes</taxon>
        <taxon>Hypocreomycetidae</taxon>
        <taxon>Hypocreales</taxon>
        <taxon>Cordycipitaceae</taxon>
        <taxon>Akanthomyces</taxon>
        <taxon>Cordyceps confragosa</taxon>
    </lineage>
</organism>
<evidence type="ECO:0000313" key="4">
    <source>
        <dbReference type="Proteomes" id="UP000076881"/>
    </source>
</evidence>
<dbReference type="Pfam" id="PF26176">
    <property type="entry name" value="zf_C2H2_17_2"/>
    <property type="match status" value="1"/>
</dbReference>
<feature type="domain" description="C2H2-type" evidence="2">
    <location>
        <begin position="436"/>
        <end position="466"/>
    </location>
</feature>
<dbReference type="OrthoDB" id="5062908at2759"/>
<comment type="caution">
    <text evidence="3">The sequence shown here is derived from an EMBL/GenBank/DDBJ whole genome shotgun (WGS) entry which is preliminary data.</text>
</comment>
<evidence type="ECO:0000259" key="2">
    <source>
        <dbReference type="SMART" id="SM00355"/>
    </source>
</evidence>
<dbReference type="InterPro" id="IPR059009">
    <property type="entry name" value="Znf_C2H2_17_1st"/>
</dbReference>
<dbReference type="Proteomes" id="UP000076881">
    <property type="component" value="Unassembled WGS sequence"/>
</dbReference>
<reference evidence="3 4" key="1">
    <citation type="journal article" date="2016" name="Genome Biol. Evol.">
        <title>Divergent and convergent evolution of fungal pathogenicity.</title>
        <authorList>
            <person name="Shang Y."/>
            <person name="Xiao G."/>
            <person name="Zheng P."/>
            <person name="Cen K."/>
            <person name="Zhan S."/>
            <person name="Wang C."/>
        </authorList>
    </citation>
    <scope>NUCLEOTIDE SEQUENCE [LARGE SCALE GENOMIC DNA]</scope>
    <source>
        <strain evidence="3 4">RCEF 1005</strain>
    </source>
</reference>
<sequence>MAIANAPSETLLDPDTGTTPLKIAPGRRIPGNCSFLIAPFHLFVGVLDFLLRVRHYSVSRPKVGFEYSFPTSSTSSTAALFAFSQGEHCPDLLSSAAWCLPGDGSQYLTDIHDVSVNHGEIEETIFTSGQTTPKGTRIAHAHQPVEATWNTARPISTATKSQAMSRMSSNTSGCSSASHGSHLVQTNPMLDAGQAFRDDTVQVMGAMNNLNGCQMSETVSSPICWPGYGLDIGLSGDCTLTVEDIDSMNVAPSQVTIGPDGLPATSPTSSWDVSSSISRTSSPNTIDDTWRVAAMANSPMNFMGDPTSLDSPESKPHHLVSDLQDTMVPFGGDMNMNANYHQRSSVESDSPREDSRYKNAVRGDDGLFHCPWEGQQSCNHKPEKLKCNYDKYVDSHLKPYKCKVASCEDARFSSTACRLRHEREAHGLHGHGNKPFLCTYAGCERAQEGHGFPRQWNLRDHMKRVHNDVGEVPAAPGPAPAASSAKGRKRKNETQEAAPSERKAPPKPSQQPSARKPTTKPLLDEWQDHYLAVQGLLQSMVAPGDQRNISQLDEMQQRSVEMAKITSQLVSASKSPRDADSKRVYNTGG</sequence>
<dbReference type="Pfam" id="PF26177">
    <property type="entry name" value="zf_C2H2_17_1st"/>
    <property type="match status" value="1"/>
</dbReference>
<accession>A0A162K7Y9</accession>
<dbReference type="AlphaFoldDB" id="A0A162K7Y9"/>
<dbReference type="Gene3D" id="3.30.160.60">
    <property type="entry name" value="Classic Zinc Finger"/>
    <property type="match status" value="1"/>
</dbReference>
<gene>
    <name evidence="3" type="ORF">LEL_05066</name>
</gene>
<dbReference type="STRING" id="1081108.A0A162K7Y9"/>